<dbReference type="HAMAP" id="MF_00392">
    <property type="entry name" value="LpxB"/>
    <property type="match status" value="1"/>
</dbReference>
<protein>
    <recommendedName>
        <fullName evidence="1">lipid-A-disaccharide synthase</fullName>
        <ecNumber evidence="1">2.4.1.182</ecNumber>
    </recommendedName>
</protein>
<organism evidence="8">
    <name type="scientific">marine metagenome</name>
    <dbReference type="NCBI Taxonomy" id="408172"/>
    <lineage>
        <taxon>unclassified sequences</taxon>
        <taxon>metagenomes</taxon>
        <taxon>ecological metagenomes</taxon>
    </lineage>
</organism>
<evidence type="ECO:0000256" key="4">
    <source>
        <dbReference type="ARBA" id="ARBA00022676"/>
    </source>
</evidence>
<accession>A0A381QWA6</accession>
<comment type="catalytic activity">
    <reaction evidence="7">
        <text>a lipid X + a UDP-2-N,3-O-bis[(3R)-3-hydroxyacyl]-alpha-D-glucosamine = a lipid A disaccharide + UDP + H(+)</text>
        <dbReference type="Rhea" id="RHEA:67828"/>
        <dbReference type="ChEBI" id="CHEBI:15378"/>
        <dbReference type="ChEBI" id="CHEBI:58223"/>
        <dbReference type="ChEBI" id="CHEBI:137748"/>
        <dbReference type="ChEBI" id="CHEBI:176338"/>
        <dbReference type="ChEBI" id="CHEBI:176343"/>
        <dbReference type="EC" id="2.4.1.182"/>
    </reaction>
</comment>
<proteinExistence type="inferred from homology"/>
<dbReference type="Pfam" id="PF02684">
    <property type="entry name" value="LpxB"/>
    <property type="match status" value="1"/>
</dbReference>
<dbReference type="InterPro" id="IPR003835">
    <property type="entry name" value="Glyco_trans_19"/>
</dbReference>
<keyword evidence="2" id="KW-0444">Lipid biosynthesis</keyword>
<gene>
    <name evidence="8" type="ORF">METZ01_LOCUS34687</name>
</gene>
<dbReference type="GO" id="GO:0008915">
    <property type="term" value="F:lipid-A-disaccharide synthase activity"/>
    <property type="evidence" value="ECO:0007669"/>
    <property type="project" value="UniProtKB-EC"/>
</dbReference>
<sequence>MIQPLRFGIVAGEKSGDMLGADLIKALKEHYPGAEFFGIGGPAMEELGCHSLVPMDRLSVMGFVEPLGRLPELLRIKRNLEHTFIENPPAVFIGIDSPDFNLRLEATLKANKIKTVQYVSPTVWAYRAKRIFKIKQAVDLMLTLFPFETEIYQKHGVSVACVGHPLANQIDFKDYRKQHREQLGLAYNDRVVALLPGSRSSEIKRLGPVFMEAAIGALQQFPKTKFVLPAAGAGAKILLNDLLGKFNILGNDQFQLVDNSQAAMSASNLVILASGTATLEAMLLRRPMVVCYKLAPITHAIASRMLQIPFVALPNLLAGKELVPEYVQKACSAKTLSWEITKFMSEASEDDSEHIKLLKEFDAIHRGLRLGGSVGAAQEIVNLIQTS</sequence>
<evidence type="ECO:0000256" key="5">
    <source>
        <dbReference type="ARBA" id="ARBA00022679"/>
    </source>
</evidence>
<dbReference type="PANTHER" id="PTHR30372">
    <property type="entry name" value="LIPID-A-DISACCHARIDE SYNTHASE"/>
    <property type="match status" value="1"/>
</dbReference>
<keyword evidence="4" id="KW-0328">Glycosyltransferase</keyword>
<evidence type="ECO:0000256" key="6">
    <source>
        <dbReference type="ARBA" id="ARBA00023098"/>
    </source>
</evidence>
<dbReference type="PANTHER" id="PTHR30372:SF4">
    <property type="entry name" value="LIPID-A-DISACCHARIDE SYNTHASE, MITOCHONDRIAL-RELATED"/>
    <property type="match status" value="1"/>
</dbReference>
<dbReference type="GO" id="GO:0009245">
    <property type="term" value="P:lipid A biosynthetic process"/>
    <property type="evidence" value="ECO:0007669"/>
    <property type="project" value="UniProtKB-KW"/>
</dbReference>
<evidence type="ECO:0000313" key="8">
    <source>
        <dbReference type="EMBL" id="SUZ81833.1"/>
    </source>
</evidence>
<keyword evidence="5" id="KW-0808">Transferase</keyword>
<reference evidence="8" key="1">
    <citation type="submission" date="2018-05" db="EMBL/GenBank/DDBJ databases">
        <authorList>
            <person name="Lanie J.A."/>
            <person name="Ng W.-L."/>
            <person name="Kazmierczak K.M."/>
            <person name="Andrzejewski T.M."/>
            <person name="Davidsen T.M."/>
            <person name="Wayne K.J."/>
            <person name="Tettelin H."/>
            <person name="Glass J.I."/>
            <person name="Rusch D."/>
            <person name="Podicherti R."/>
            <person name="Tsui H.-C.T."/>
            <person name="Winkler M.E."/>
        </authorList>
    </citation>
    <scope>NUCLEOTIDE SEQUENCE</scope>
</reference>
<keyword evidence="6" id="KW-0443">Lipid metabolism</keyword>
<dbReference type="NCBIfam" id="TIGR00215">
    <property type="entry name" value="lpxB"/>
    <property type="match status" value="1"/>
</dbReference>
<evidence type="ECO:0000256" key="7">
    <source>
        <dbReference type="ARBA" id="ARBA00048975"/>
    </source>
</evidence>
<dbReference type="EMBL" id="UINC01001483">
    <property type="protein sequence ID" value="SUZ81833.1"/>
    <property type="molecule type" value="Genomic_DNA"/>
</dbReference>
<name>A0A381QWA6_9ZZZZ</name>
<dbReference type="EC" id="2.4.1.182" evidence="1"/>
<keyword evidence="3" id="KW-0441">Lipid A biosynthesis</keyword>
<evidence type="ECO:0000256" key="3">
    <source>
        <dbReference type="ARBA" id="ARBA00022556"/>
    </source>
</evidence>
<evidence type="ECO:0000256" key="2">
    <source>
        <dbReference type="ARBA" id="ARBA00022516"/>
    </source>
</evidence>
<dbReference type="GO" id="GO:0005543">
    <property type="term" value="F:phospholipid binding"/>
    <property type="evidence" value="ECO:0007669"/>
    <property type="project" value="TreeGrafter"/>
</dbReference>
<evidence type="ECO:0000256" key="1">
    <source>
        <dbReference type="ARBA" id="ARBA00012687"/>
    </source>
</evidence>
<dbReference type="SUPFAM" id="SSF53756">
    <property type="entry name" value="UDP-Glycosyltransferase/glycogen phosphorylase"/>
    <property type="match status" value="1"/>
</dbReference>
<dbReference type="GO" id="GO:0016020">
    <property type="term" value="C:membrane"/>
    <property type="evidence" value="ECO:0007669"/>
    <property type="project" value="GOC"/>
</dbReference>
<dbReference type="AlphaFoldDB" id="A0A381QWA6"/>